<dbReference type="PANTHER" id="PTHR47438:SF1">
    <property type="entry name" value="PHOSPHATE METABOLISM PROTEIN 8-RELATED"/>
    <property type="match status" value="1"/>
</dbReference>
<dbReference type="Pfam" id="PF00702">
    <property type="entry name" value="Hydrolase"/>
    <property type="match status" value="1"/>
</dbReference>
<dbReference type="AlphaFoldDB" id="A0AB34KQH7"/>
<reference evidence="1 2" key="1">
    <citation type="journal article" date="2020" name="Microbiol. Resour. Announc.">
        <title>Draft Genome Sequence of a Cladosporium Species Isolated from the Mesophotic Ascidian Didemnum maculosum.</title>
        <authorList>
            <person name="Gioti A."/>
            <person name="Siaperas R."/>
            <person name="Nikolaivits E."/>
            <person name="Le Goff G."/>
            <person name="Ouazzani J."/>
            <person name="Kotoulas G."/>
            <person name="Topakas E."/>
        </authorList>
    </citation>
    <scope>NUCLEOTIDE SEQUENCE [LARGE SCALE GENOMIC DNA]</scope>
    <source>
        <strain evidence="1 2">TM138-S3</strain>
    </source>
</reference>
<sequence length="269" mass="30994">MNHSSYMKRLATSPRFFRPPAFSYRRSFSVTMATNGSTTNGVRPDNRKVFFFDIDNCLYPKSYQIHDKMAVLIDNYFQNHLSLSPEDATVLHQRYYKDYGLAIEGLVRHHKVDPLEYNEKVDDALPLDDIIKPDPKLRKLLQDLDPEKVRLWLFTNAYVNHGKRVTRLLGVDDLFDGMTFCDYGAERLLCKPSKEMYEKAMKEANAPSVEDCYFVDDSALNAGAAKMYGWKTAHLVEPTATPPPEPVSQHQISNLEELRKIFPEIFKSS</sequence>
<dbReference type="InterPro" id="IPR023214">
    <property type="entry name" value="HAD_sf"/>
</dbReference>
<proteinExistence type="predicted"/>
<name>A0AB34KQH7_9PEZI</name>
<dbReference type="PANTHER" id="PTHR47438">
    <property type="entry name" value="PHOSPHATE METABOLISM PROTEIN 8-RELATED"/>
    <property type="match status" value="1"/>
</dbReference>
<dbReference type="Gene3D" id="1.10.150.450">
    <property type="match status" value="1"/>
</dbReference>
<dbReference type="FunFam" id="1.10.150.450:FF:000001">
    <property type="entry name" value="SDT1p Pyrimidine nucleotidase"/>
    <property type="match status" value="1"/>
</dbReference>
<dbReference type="SUPFAM" id="SSF56784">
    <property type="entry name" value="HAD-like"/>
    <property type="match status" value="1"/>
</dbReference>
<dbReference type="Proteomes" id="UP000803884">
    <property type="component" value="Unassembled WGS sequence"/>
</dbReference>
<dbReference type="NCBIfam" id="TIGR01509">
    <property type="entry name" value="HAD-SF-IA-v3"/>
    <property type="match status" value="1"/>
</dbReference>
<dbReference type="GeneID" id="96007086"/>
<dbReference type="InterPro" id="IPR052791">
    <property type="entry name" value="SSM1_domain"/>
</dbReference>
<dbReference type="RefSeq" id="XP_069228626.1">
    <property type="nucleotide sequence ID" value="XM_069374248.1"/>
</dbReference>
<dbReference type="InterPro" id="IPR010237">
    <property type="entry name" value="Pyr-5-nucltdase"/>
</dbReference>
<evidence type="ECO:0008006" key="3">
    <source>
        <dbReference type="Google" id="ProtNLM"/>
    </source>
</evidence>
<dbReference type="SFLD" id="SFLDG01132">
    <property type="entry name" value="C1.5.3:_5'-Nucleotidase_Like"/>
    <property type="match status" value="1"/>
</dbReference>
<evidence type="ECO:0000313" key="2">
    <source>
        <dbReference type="Proteomes" id="UP000803884"/>
    </source>
</evidence>
<dbReference type="SFLD" id="SFLDG01129">
    <property type="entry name" value="C1.5:_HAD__Beta-PGM__Phosphata"/>
    <property type="match status" value="1"/>
</dbReference>
<dbReference type="InterPro" id="IPR006439">
    <property type="entry name" value="HAD-SF_hydro_IA"/>
</dbReference>
<dbReference type="InterPro" id="IPR036412">
    <property type="entry name" value="HAD-like_sf"/>
</dbReference>
<accession>A0AB34KQH7</accession>
<dbReference type="Gene3D" id="3.40.50.1000">
    <property type="entry name" value="HAD superfamily/HAD-like"/>
    <property type="match status" value="1"/>
</dbReference>
<keyword evidence="2" id="KW-1185">Reference proteome</keyword>
<gene>
    <name evidence="1" type="ORF">WHR41_05643</name>
</gene>
<protein>
    <recommendedName>
        <fullName evidence="3">Pyrimidine 5-nucleotidase</fullName>
    </recommendedName>
</protein>
<dbReference type="GO" id="GO:0009166">
    <property type="term" value="P:nucleotide catabolic process"/>
    <property type="evidence" value="ECO:0007669"/>
    <property type="project" value="TreeGrafter"/>
</dbReference>
<dbReference type="NCBIfam" id="TIGR01993">
    <property type="entry name" value="Pyr-5-nucltdase"/>
    <property type="match status" value="1"/>
</dbReference>
<dbReference type="SFLD" id="SFLDS00003">
    <property type="entry name" value="Haloacid_Dehalogenase"/>
    <property type="match status" value="1"/>
</dbReference>
<evidence type="ECO:0000313" key="1">
    <source>
        <dbReference type="EMBL" id="KAL1585520.1"/>
    </source>
</evidence>
<dbReference type="EMBL" id="JAAQHG020000019">
    <property type="protein sequence ID" value="KAL1585520.1"/>
    <property type="molecule type" value="Genomic_DNA"/>
</dbReference>
<comment type="caution">
    <text evidence="1">The sequence shown here is derived from an EMBL/GenBank/DDBJ whole genome shotgun (WGS) entry which is preliminary data.</text>
</comment>
<organism evidence="1 2">
    <name type="scientific">Cladosporium halotolerans</name>
    <dbReference type="NCBI Taxonomy" id="1052096"/>
    <lineage>
        <taxon>Eukaryota</taxon>
        <taxon>Fungi</taxon>
        <taxon>Dikarya</taxon>
        <taxon>Ascomycota</taxon>
        <taxon>Pezizomycotina</taxon>
        <taxon>Dothideomycetes</taxon>
        <taxon>Dothideomycetidae</taxon>
        <taxon>Cladosporiales</taxon>
        <taxon>Cladosporiaceae</taxon>
        <taxon>Cladosporium</taxon>
    </lineage>
</organism>
<dbReference type="GO" id="GO:0008252">
    <property type="term" value="F:nucleotidase activity"/>
    <property type="evidence" value="ECO:0007669"/>
    <property type="project" value="TreeGrafter"/>
</dbReference>
<dbReference type="GO" id="GO:0006206">
    <property type="term" value="P:pyrimidine nucleobase metabolic process"/>
    <property type="evidence" value="ECO:0007669"/>
    <property type="project" value="TreeGrafter"/>
</dbReference>